<keyword evidence="2" id="KW-1185">Reference proteome</keyword>
<organism evidence="1 2">
    <name type="scientific">Araneus ventricosus</name>
    <name type="common">Orbweaver spider</name>
    <name type="synonym">Epeira ventricosa</name>
    <dbReference type="NCBI Taxonomy" id="182803"/>
    <lineage>
        <taxon>Eukaryota</taxon>
        <taxon>Metazoa</taxon>
        <taxon>Ecdysozoa</taxon>
        <taxon>Arthropoda</taxon>
        <taxon>Chelicerata</taxon>
        <taxon>Arachnida</taxon>
        <taxon>Araneae</taxon>
        <taxon>Araneomorphae</taxon>
        <taxon>Entelegynae</taxon>
        <taxon>Araneoidea</taxon>
        <taxon>Araneidae</taxon>
        <taxon>Araneus</taxon>
    </lineage>
</organism>
<sequence>MEIGTGLDIQTFAPLHSQMTGFHIHVRFCRGVIGFAWCYGPPRHSSFHPIHLVETLTTTQRLLYSSPSIASHSDLLLLLLFLKTRSPAFYDSNPNGVE</sequence>
<dbReference type="EMBL" id="BGPR01001553">
    <property type="protein sequence ID" value="GBM56596.1"/>
    <property type="molecule type" value="Genomic_DNA"/>
</dbReference>
<protein>
    <submittedName>
        <fullName evidence="1">Uncharacterized protein</fullName>
    </submittedName>
</protein>
<reference evidence="1 2" key="1">
    <citation type="journal article" date="2019" name="Sci. Rep.">
        <title>Orb-weaving spider Araneus ventricosus genome elucidates the spidroin gene catalogue.</title>
        <authorList>
            <person name="Kono N."/>
            <person name="Nakamura H."/>
            <person name="Ohtoshi R."/>
            <person name="Moran D.A.P."/>
            <person name="Shinohara A."/>
            <person name="Yoshida Y."/>
            <person name="Fujiwara M."/>
            <person name="Mori M."/>
            <person name="Tomita M."/>
            <person name="Arakawa K."/>
        </authorList>
    </citation>
    <scope>NUCLEOTIDE SEQUENCE [LARGE SCALE GENOMIC DNA]</scope>
</reference>
<evidence type="ECO:0000313" key="1">
    <source>
        <dbReference type="EMBL" id="GBM56596.1"/>
    </source>
</evidence>
<gene>
    <name evidence="1" type="ORF">AVEN_133077_1</name>
</gene>
<accession>A0A4Y2GV40</accession>
<dbReference type="Proteomes" id="UP000499080">
    <property type="component" value="Unassembled WGS sequence"/>
</dbReference>
<comment type="caution">
    <text evidence="1">The sequence shown here is derived from an EMBL/GenBank/DDBJ whole genome shotgun (WGS) entry which is preliminary data.</text>
</comment>
<name>A0A4Y2GV40_ARAVE</name>
<proteinExistence type="predicted"/>
<dbReference type="AlphaFoldDB" id="A0A4Y2GV40"/>
<evidence type="ECO:0000313" key="2">
    <source>
        <dbReference type="Proteomes" id="UP000499080"/>
    </source>
</evidence>